<dbReference type="PIRSF" id="PIRSF004976">
    <property type="entry name" value="ATPase_YdaO"/>
    <property type="match status" value="1"/>
</dbReference>
<sequence length="252" mass="29083">MNEIKLSYKDNARYFNPIRKAILNYEMIRPNEKVAIGMSGGKDSTSLLFFLDELKRHKRLGFDFEIVPICLDMGLPVDITPMKEFVENLGYTLEIVPTNIMEVVFDIRKERSPCSLCAKLRRGILYSRAKELGCSKVALGHHLDDAIETHFMNFFFHGQMGSFDPISYLSKTDISLIRPMVYVAEGDIIQFVKRQGLPVIQNPCPVDKHTKREEIKHVVTQLSTSYPDVRQKFIMAMEKGETEVFWKKLKKV</sequence>
<organism evidence="3 4">
    <name type="scientific">Pilibacter termitis</name>
    <dbReference type="NCBI Taxonomy" id="263852"/>
    <lineage>
        <taxon>Bacteria</taxon>
        <taxon>Bacillati</taxon>
        <taxon>Bacillota</taxon>
        <taxon>Bacilli</taxon>
        <taxon>Lactobacillales</taxon>
        <taxon>Enterococcaceae</taxon>
        <taxon>Pilibacter</taxon>
    </lineage>
</organism>
<evidence type="ECO:0000313" key="4">
    <source>
        <dbReference type="Proteomes" id="UP000190328"/>
    </source>
</evidence>
<evidence type="ECO:0000313" key="3">
    <source>
        <dbReference type="EMBL" id="SJZ48827.1"/>
    </source>
</evidence>
<dbReference type="AlphaFoldDB" id="A0A1T4L2R9"/>
<dbReference type="STRING" id="263852.SAMN02745116_00502"/>
<reference evidence="4" key="1">
    <citation type="submission" date="2017-02" db="EMBL/GenBank/DDBJ databases">
        <authorList>
            <person name="Varghese N."/>
            <person name="Submissions S."/>
        </authorList>
    </citation>
    <scope>NUCLEOTIDE SEQUENCE [LARGE SCALE GENOMIC DNA]</scope>
    <source>
        <strain evidence="4">ATCC BAA-1030</strain>
    </source>
</reference>
<dbReference type="InterPro" id="IPR011063">
    <property type="entry name" value="TilS/TtcA_N"/>
</dbReference>
<dbReference type="CDD" id="cd24138">
    <property type="entry name" value="TtcA-like"/>
    <property type="match status" value="1"/>
</dbReference>
<name>A0A1T4L2R9_9ENTE</name>
<dbReference type="PANTHER" id="PTHR43686:SF1">
    <property type="entry name" value="AMINOTRAN_5 DOMAIN-CONTAINING PROTEIN"/>
    <property type="match status" value="1"/>
</dbReference>
<dbReference type="EMBL" id="FUXI01000004">
    <property type="protein sequence ID" value="SJZ48827.1"/>
    <property type="molecule type" value="Genomic_DNA"/>
</dbReference>
<feature type="domain" description="tRNA(Ile)-lysidine/2-thiocytidine synthase N-terminal" evidence="2">
    <location>
        <begin position="33"/>
        <end position="217"/>
    </location>
</feature>
<dbReference type="Gene3D" id="3.40.50.620">
    <property type="entry name" value="HUPs"/>
    <property type="match status" value="1"/>
</dbReference>
<proteinExistence type="predicted"/>
<keyword evidence="1" id="KW-0808">Transferase</keyword>
<dbReference type="Pfam" id="PF01171">
    <property type="entry name" value="ATP_bind_3"/>
    <property type="match status" value="1"/>
</dbReference>
<dbReference type="PANTHER" id="PTHR43686">
    <property type="entry name" value="SULFURTRANSFERASE-RELATED"/>
    <property type="match status" value="1"/>
</dbReference>
<dbReference type="GO" id="GO:0016740">
    <property type="term" value="F:transferase activity"/>
    <property type="evidence" value="ECO:0007669"/>
    <property type="project" value="UniProtKB-KW"/>
</dbReference>
<protein>
    <submittedName>
        <fullName evidence="3">tRNA(Ile)-lysidine synthase TilS/MesJ</fullName>
    </submittedName>
</protein>
<evidence type="ECO:0000259" key="2">
    <source>
        <dbReference type="Pfam" id="PF01171"/>
    </source>
</evidence>
<dbReference type="Proteomes" id="UP000190328">
    <property type="component" value="Unassembled WGS sequence"/>
</dbReference>
<dbReference type="InterPro" id="IPR014729">
    <property type="entry name" value="Rossmann-like_a/b/a_fold"/>
</dbReference>
<dbReference type="InterPro" id="IPR035107">
    <property type="entry name" value="tRNA_thiolation_TtcA_Ctu1"/>
</dbReference>
<keyword evidence="4" id="KW-1185">Reference proteome</keyword>
<accession>A0A1T4L2R9</accession>
<dbReference type="OrthoDB" id="9801054at2"/>
<dbReference type="SUPFAM" id="SSF52402">
    <property type="entry name" value="Adenine nucleotide alpha hydrolases-like"/>
    <property type="match status" value="1"/>
</dbReference>
<dbReference type="RefSeq" id="WP_078806465.1">
    <property type="nucleotide sequence ID" value="NZ_FUXI01000004.1"/>
</dbReference>
<evidence type="ECO:0000256" key="1">
    <source>
        <dbReference type="ARBA" id="ARBA00022679"/>
    </source>
</evidence>
<dbReference type="GO" id="GO:0008033">
    <property type="term" value="P:tRNA processing"/>
    <property type="evidence" value="ECO:0007669"/>
    <property type="project" value="InterPro"/>
</dbReference>
<gene>
    <name evidence="3" type="ORF">SAMN02745116_00502</name>
</gene>